<evidence type="ECO:0000256" key="1">
    <source>
        <dbReference type="SAM" id="Phobius"/>
    </source>
</evidence>
<dbReference type="PANTHER" id="PTHR42941:SF1">
    <property type="entry name" value="SLL1037 PROTEIN"/>
    <property type="match status" value="1"/>
</dbReference>
<evidence type="ECO:0000313" key="2">
    <source>
        <dbReference type="EMBL" id="NYT46467.1"/>
    </source>
</evidence>
<dbReference type="InterPro" id="IPR011852">
    <property type="entry name" value="TRAP_TAXI"/>
</dbReference>
<dbReference type="Proteomes" id="UP000537890">
    <property type="component" value="Unassembled WGS sequence"/>
</dbReference>
<organism evidence="2 3">
    <name type="scientific">Candidatus Methanofishera endochildressiae</name>
    <dbReference type="NCBI Taxonomy" id="2738884"/>
    <lineage>
        <taxon>Bacteria</taxon>
        <taxon>Pseudomonadati</taxon>
        <taxon>Pseudomonadota</taxon>
        <taxon>Gammaproteobacteria</taxon>
        <taxon>Candidatus Methanofishera</taxon>
    </lineage>
</organism>
<keyword evidence="1" id="KW-1133">Transmembrane helix</keyword>
<name>A0A7Z0MN25_9GAMM</name>
<keyword evidence="1" id="KW-0472">Membrane</keyword>
<dbReference type="SUPFAM" id="SSF53850">
    <property type="entry name" value="Periplasmic binding protein-like II"/>
    <property type="match status" value="1"/>
</dbReference>
<sequence>MNNQAKDQPVSETDWQILFQRKSAKIKGILFFGGIALIGLIIAAIDFYPSLSHMNLFILSGPKSGQSYALVEKIADDAKKRKGKLTNFATTGVESSLHMLRRGERSGKTKFALVPDGLKYSKPEELELVARLPRSETILFLGLDANHIRYVSDLKDMRIGIGAQGSGTALLARQLLGQKKLSGLNLELSEHTFTEQVDKLLNGALDLGVFLVSKDNPLIKKALHKDLQIANFESAEAWVARFPALRVETLYAGHYDEVMLLPKTNKKVFQVDTLVLGDGSASRSDVVALLVLLNETFHGFIDYNRGTPNDTGLAKSRDLLTFIDNGGPNFLDEYAPGLVNLMPPANLFHYVVVISLLMNLLSGWNRWRLYRVDSNRIKIENQIRDLFGSKLTLEEIKLDQHMNIEVDKNLLNELIIQSEQLLQRCRKHTVSMVTPLGDENIYRYHEGLIKKQLEILRDLCERNNLKAI</sequence>
<accession>A0A7Z0MN25</accession>
<evidence type="ECO:0000313" key="3">
    <source>
        <dbReference type="Proteomes" id="UP000537890"/>
    </source>
</evidence>
<reference evidence="2 3" key="1">
    <citation type="submission" date="2020-05" db="EMBL/GenBank/DDBJ databases">
        <title>Horizontal transmission and recombination maintain forever young bacterial symbiont genomes.</title>
        <authorList>
            <person name="Russell S.L."/>
            <person name="Pepper-Tunick E."/>
            <person name="Svedberg J."/>
            <person name="Byrne A."/>
            <person name="Ruelas Castillo J."/>
            <person name="Vollmers C."/>
            <person name="Beinart R.A."/>
            <person name="Corbett-Detig R."/>
        </authorList>
    </citation>
    <scope>NUCLEOTIDE SEQUENCE [LARGE SCALE GENOMIC DNA]</scope>
    <source>
        <strain evidence="2">4727-3</strain>
    </source>
</reference>
<keyword evidence="1" id="KW-0812">Transmembrane</keyword>
<dbReference type="PANTHER" id="PTHR42941">
    <property type="entry name" value="SLL1037 PROTEIN"/>
    <property type="match status" value="1"/>
</dbReference>
<dbReference type="Gene3D" id="3.40.190.10">
    <property type="entry name" value="Periplasmic binding protein-like II"/>
    <property type="match status" value="2"/>
</dbReference>
<comment type="caution">
    <text evidence="2">The sequence shown here is derived from an EMBL/GenBank/DDBJ whole genome shotgun (WGS) entry which is preliminary data.</text>
</comment>
<dbReference type="Pfam" id="PF16868">
    <property type="entry name" value="NMT1_3"/>
    <property type="match status" value="1"/>
</dbReference>
<gene>
    <name evidence="2" type="ORF">H0A75_00875</name>
</gene>
<dbReference type="EMBL" id="JACCHS010000006">
    <property type="protein sequence ID" value="NYT46467.1"/>
    <property type="molecule type" value="Genomic_DNA"/>
</dbReference>
<feature type="transmembrane region" description="Helical" evidence="1">
    <location>
        <begin position="29"/>
        <end position="48"/>
    </location>
</feature>
<proteinExistence type="predicted"/>
<protein>
    <submittedName>
        <fullName evidence="2">Uncharacterized protein</fullName>
    </submittedName>
</protein>
<dbReference type="AlphaFoldDB" id="A0A7Z0MN25"/>